<dbReference type="Gene3D" id="3.10.10.10">
    <property type="entry name" value="HIV Type 1 Reverse Transcriptase, subunit A, domain 1"/>
    <property type="match status" value="1"/>
</dbReference>
<organism evidence="1 2">
    <name type="scientific">Hemibagrus guttatus</name>
    <dbReference type="NCBI Taxonomy" id="175788"/>
    <lineage>
        <taxon>Eukaryota</taxon>
        <taxon>Metazoa</taxon>
        <taxon>Chordata</taxon>
        <taxon>Craniata</taxon>
        <taxon>Vertebrata</taxon>
        <taxon>Euteleostomi</taxon>
        <taxon>Actinopterygii</taxon>
        <taxon>Neopterygii</taxon>
        <taxon>Teleostei</taxon>
        <taxon>Ostariophysi</taxon>
        <taxon>Siluriformes</taxon>
        <taxon>Bagridae</taxon>
        <taxon>Hemibagrus</taxon>
    </lineage>
</organism>
<dbReference type="InterPro" id="IPR043502">
    <property type="entry name" value="DNA/RNA_pol_sf"/>
</dbReference>
<gene>
    <name evidence="1" type="ORF">QTP70_015771</name>
</gene>
<dbReference type="InterPro" id="IPR043128">
    <property type="entry name" value="Rev_trsase/Diguanyl_cyclase"/>
</dbReference>
<protein>
    <submittedName>
        <fullName evidence="1">Uncharacterized protein</fullName>
    </submittedName>
</protein>
<sequence length="208" mass="23156">PAEALLGPGAASEGSQYRLYPSVVLILIPAPSASGQPPKYQPWSPLFPFPSSVYHLRGLIWISSSHYRSQPRCHEYILVMVDYATLYSEAVPLSKGHLPEHHQGAPHALEPASFWGLNQISEFNSYPLPQVDDLMECLEKAQFIFILDLTKGYWQVALAPDAKLKNGFQHCQQLLAVPGSSFWPVWSASDLSVPHRHRSSSCPSLQHT</sequence>
<comment type="caution">
    <text evidence="1">The sequence shown here is derived from an EMBL/GenBank/DDBJ whole genome shotgun (WGS) entry which is preliminary data.</text>
</comment>
<dbReference type="AlphaFoldDB" id="A0AAE0R3G7"/>
<dbReference type="SUPFAM" id="SSF56672">
    <property type="entry name" value="DNA/RNA polymerases"/>
    <property type="match status" value="1"/>
</dbReference>
<reference evidence="1" key="1">
    <citation type="submission" date="2023-06" db="EMBL/GenBank/DDBJ databases">
        <title>Male Hemibagrus guttatus genome.</title>
        <authorList>
            <person name="Bian C."/>
        </authorList>
    </citation>
    <scope>NUCLEOTIDE SEQUENCE</scope>
    <source>
        <strain evidence="1">Male_cb2023</strain>
        <tissue evidence="1">Muscle</tissue>
    </source>
</reference>
<dbReference type="Gene3D" id="3.30.70.270">
    <property type="match status" value="1"/>
</dbReference>
<accession>A0AAE0R3G7</accession>
<evidence type="ECO:0000313" key="1">
    <source>
        <dbReference type="EMBL" id="KAK3539885.1"/>
    </source>
</evidence>
<dbReference type="EMBL" id="JAUCMX010000007">
    <property type="protein sequence ID" value="KAK3539885.1"/>
    <property type="molecule type" value="Genomic_DNA"/>
</dbReference>
<name>A0AAE0R3G7_9TELE</name>
<evidence type="ECO:0000313" key="2">
    <source>
        <dbReference type="Proteomes" id="UP001274896"/>
    </source>
</evidence>
<feature type="non-terminal residue" evidence="1">
    <location>
        <position position="208"/>
    </location>
</feature>
<keyword evidence="2" id="KW-1185">Reference proteome</keyword>
<proteinExistence type="predicted"/>
<dbReference type="Proteomes" id="UP001274896">
    <property type="component" value="Unassembled WGS sequence"/>
</dbReference>